<dbReference type="InterPro" id="IPR021333">
    <property type="entry name" value="DUF2946"/>
</dbReference>
<dbReference type="Proteomes" id="UP000192536">
    <property type="component" value="Unassembled WGS sequence"/>
</dbReference>
<gene>
    <name evidence="2" type="ORF">BS640_05035</name>
</gene>
<protein>
    <recommendedName>
        <fullName evidence="4">DUF2946 domain-containing protein</fullName>
    </recommendedName>
</protein>
<dbReference type="Pfam" id="PF11162">
    <property type="entry name" value="DUF2946"/>
    <property type="match status" value="1"/>
</dbReference>
<evidence type="ECO:0000256" key="1">
    <source>
        <dbReference type="SAM" id="Phobius"/>
    </source>
</evidence>
<keyword evidence="3" id="KW-1185">Reference proteome</keyword>
<dbReference type="EMBL" id="MRWE01000006">
    <property type="protein sequence ID" value="ORJ26494.1"/>
    <property type="molecule type" value="Genomic_DNA"/>
</dbReference>
<evidence type="ECO:0000313" key="2">
    <source>
        <dbReference type="EMBL" id="ORJ26494.1"/>
    </source>
</evidence>
<feature type="transmembrane region" description="Helical" evidence="1">
    <location>
        <begin position="15"/>
        <end position="32"/>
    </location>
</feature>
<sequence>MSLILINSSRSFSPAWWGIFAILILMLTPAISRSLDHFSMGAAKTSVATGSVASFVSGANRVIATGMKDHQSSISEQLSRMQMQLNASANDVSVHEDLPCSHCALIDQLSIISLGNVMLQWSGNLSAFVPREHFDSPLLSFFKQLEFQPRAPPF</sequence>
<accession>A0A1X0WID2</accession>
<dbReference type="AlphaFoldDB" id="A0A1X0WID2"/>
<keyword evidence="1" id="KW-0472">Membrane</keyword>
<name>A0A1X0WID2_9GAMM</name>
<proteinExistence type="predicted"/>
<keyword evidence="1" id="KW-0812">Transmembrane</keyword>
<dbReference type="STRING" id="1646377.BS640_05035"/>
<reference evidence="2 3" key="1">
    <citation type="journal article" date="2017" name="Int. J. Syst. Evol. Microbiol.">
        <title>Rouxiella badensis sp. nov. and Rouxiella silvae sp. nov. isolated from peat bog soil in Germany and emendation of the genus description.</title>
        <authorList>
            <person name="Le Fleche-Mateos A."/>
            <person name="Kugler J.H."/>
            <person name="Hansen S.H."/>
            <person name="Syldatk C."/>
            <person name="Hausmann R."/>
            <person name="Lomprez F."/>
            <person name="Vandenbogaert M."/>
            <person name="Manuguerra J.C."/>
            <person name="Grimont P.A."/>
        </authorList>
    </citation>
    <scope>NUCLEOTIDE SEQUENCE [LARGE SCALE GENOMIC DNA]</scope>
    <source>
        <strain evidence="2 3">DSM 100043</strain>
    </source>
</reference>
<comment type="caution">
    <text evidence="2">The sequence shown here is derived from an EMBL/GenBank/DDBJ whole genome shotgun (WGS) entry which is preliminary data.</text>
</comment>
<evidence type="ECO:0000313" key="3">
    <source>
        <dbReference type="Proteomes" id="UP000192536"/>
    </source>
</evidence>
<evidence type="ECO:0008006" key="4">
    <source>
        <dbReference type="Google" id="ProtNLM"/>
    </source>
</evidence>
<keyword evidence="1" id="KW-1133">Transmembrane helix</keyword>
<organism evidence="2 3">
    <name type="scientific">Rouxiella badensis</name>
    <dbReference type="NCBI Taxonomy" id="1646377"/>
    <lineage>
        <taxon>Bacteria</taxon>
        <taxon>Pseudomonadati</taxon>
        <taxon>Pseudomonadota</taxon>
        <taxon>Gammaproteobacteria</taxon>
        <taxon>Enterobacterales</taxon>
        <taxon>Yersiniaceae</taxon>
        <taxon>Rouxiella</taxon>
    </lineage>
</organism>